<dbReference type="Pfam" id="PF13683">
    <property type="entry name" value="rve_3"/>
    <property type="match status" value="1"/>
</dbReference>
<dbReference type="NCBIfam" id="NF033516">
    <property type="entry name" value="transpos_IS3"/>
    <property type="match status" value="1"/>
</dbReference>
<reference evidence="4" key="1">
    <citation type="journal article" date="2019" name="Int. J. Syst. Evol. Microbiol.">
        <title>The Global Catalogue of Microorganisms (GCM) 10K type strain sequencing project: providing services to taxonomists for standard genome sequencing and annotation.</title>
        <authorList>
            <consortium name="The Broad Institute Genomics Platform"/>
            <consortium name="The Broad Institute Genome Sequencing Center for Infectious Disease"/>
            <person name="Wu L."/>
            <person name="Ma J."/>
        </authorList>
    </citation>
    <scope>NUCLEOTIDE SEQUENCE [LARGE SCALE GENOMIC DNA]</scope>
    <source>
        <strain evidence="4">CGMCC 1.12989</strain>
    </source>
</reference>
<feature type="coiled-coil region" evidence="1">
    <location>
        <begin position="47"/>
        <end position="74"/>
    </location>
</feature>
<accession>A0ABV8RTB4</accession>
<name>A0ABV8RTB4_9SPHN</name>
<protein>
    <submittedName>
        <fullName evidence="3">IS3 family transposase</fullName>
    </submittedName>
</protein>
<dbReference type="Proteomes" id="UP001595828">
    <property type="component" value="Unassembled WGS sequence"/>
</dbReference>
<sequence>RLRFTEEQIIGVLKEAEAGAKTADLARRHGVSEATIYNWKSKYGGLEVSEARRLRELESENAKLKRLLADTMLDNVALKDLLGKKVLTPAAMREAVAHLQACHGMSERRACRVIDADRKSVRYRSTRDDDADLREKLRELANQRRRFGYRRLHILLRREGVMINRKKTQRIYQEEGLAVRRRRSRRRAVGTRAPAPVLALPNQRWSLDFVHDQMASGRRFRVLNVVDDVTRECLAAVPNTSISGRRVVRELTELIARRGKPGMIVSDNGTELTSNAVLAWCGETGVEWHYIAPGRPMQNGYVESFNGRMRDELLNETLFMSLAHARVEIAAWVDDYNRERPHSSLGYVTPAAFAAELDKQWPASLRPTGSATQPIAS</sequence>
<dbReference type="PROSITE" id="PS50994">
    <property type="entry name" value="INTEGRASE"/>
    <property type="match status" value="1"/>
</dbReference>
<dbReference type="SUPFAM" id="SSF46689">
    <property type="entry name" value="Homeodomain-like"/>
    <property type="match status" value="1"/>
</dbReference>
<dbReference type="PANTHER" id="PTHR47515:SF1">
    <property type="entry name" value="BLR2054 PROTEIN"/>
    <property type="match status" value="1"/>
</dbReference>
<dbReference type="InterPro" id="IPR048020">
    <property type="entry name" value="Transpos_IS3"/>
</dbReference>
<evidence type="ECO:0000259" key="2">
    <source>
        <dbReference type="PROSITE" id="PS50994"/>
    </source>
</evidence>
<dbReference type="InterPro" id="IPR036397">
    <property type="entry name" value="RNaseH_sf"/>
</dbReference>
<dbReference type="InterPro" id="IPR001584">
    <property type="entry name" value="Integrase_cat-core"/>
</dbReference>
<keyword evidence="4" id="KW-1185">Reference proteome</keyword>
<feature type="domain" description="Integrase catalytic" evidence="2">
    <location>
        <begin position="192"/>
        <end position="358"/>
    </location>
</feature>
<dbReference type="Gene3D" id="3.30.420.10">
    <property type="entry name" value="Ribonuclease H-like superfamily/Ribonuclease H"/>
    <property type="match status" value="1"/>
</dbReference>
<evidence type="ECO:0000256" key="1">
    <source>
        <dbReference type="SAM" id="Coils"/>
    </source>
</evidence>
<dbReference type="Pfam" id="PF01527">
    <property type="entry name" value="HTH_Tnp_1"/>
    <property type="match status" value="1"/>
</dbReference>
<dbReference type="InterPro" id="IPR002514">
    <property type="entry name" value="Transposase_8"/>
</dbReference>
<evidence type="ECO:0000313" key="4">
    <source>
        <dbReference type="Proteomes" id="UP001595828"/>
    </source>
</evidence>
<dbReference type="InterPro" id="IPR025948">
    <property type="entry name" value="HTH-like_dom"/>
</dbReference>
<keyword evidence="1" id="KW-0175">Coiled coil</keyword>
<dbReference type="EMBL" id="JBHSDR010000009">
    <property type="protein sequence ID" value="MFC4296413.1"/>
    <property type="molecule type" value="Genomic_DNA"/>
</dbReference>
<evidence type="ECO:0000313" key="3">
    <source>
        <dbReference type="EMBL" id="MFC4296413.1"/>
    </source>
</evidence>
<dbReference type="PANTHER" id="PTHR47515">
    <property type="entry name" value="LOW CALCIUM RESPONSE LOCUS PROTEIN T"/>
    <property type="match status" value="1"/>
</dbReference>
<feature type="non-terminal residue" evidence="3">
    <location>
        <position position="377"/>
    </location>
</feature>
<dbReference type="Pfam" id="PF13276">
    <property type="entry name" value="HTH_21"/>
    <property type="match status" value="1"/>
</dbReference>
<comment type="caution">
    <text evidence="3">The sequence shown here is derived from an EMBL/GenBank/DDBJ whole genome shotgun (WGS) entry which is preliminary data.</text>
</comment>
<feature type="non-terminal residue" evidence="3">
    <location>
        <position position="1"/>
    </location>
</feature>
<proteinExistence type="predicted"/>
<dbReference type="RefSeq" id="WP_379540034.1">
    <property type="nucleotide sequence ID" value="NZ_JBHSDR010000009.1"/>
</dbReference>
<dbReference type="SUPFAM" id="SSF53098">
    <property type="entry name" value="Ribonuclease H-like"/>
    <property type="match status" value="1"/>
</dbReference>
<dbReference type="InterPro" id="IPR009057">
    <property type="entry name" value="Homeodomain-like_sf"/>
</dbReference>
<gene>
    <name evidence="3" type="ORF">ACFO0A_15260</name>
</gene>
<dbReference type="InterPro" id="IPR012337">
    <property type="entry name" value="RNaseH-like_sf"/>
</dbReference>
<organism evidence="3 4">
    <name type="scientific">Novosphingobium tardum</name>
    <dbReference type="NCBI Taxonomy" id="1538021"/>
    <lineage>
        <taxon>Bacteria</taxon>
        <taxon>Pseudomonadati</taxon>
        <taxon>Pseudomonadota</taxon>
        <taxon>Alphaproteobacteria</taxon>
        <taxon>Sphingomonadales</taxon>
        <taxon>Sphingomonadaceae</taxon>
        <taxon>Novosphingobium</taxon>
    </lineage>
</organism>